<feature type="transmembrane region" description="Helical" evidence="2">
    <location>
        <begin position="2724"/>
        <end position="2744"/>
    </location>
</feature>
<dbReference type="KEGG" id="gla:GL50803_00112121"/>
<feature type="transmembrane region" description="Helical" evidence="2">
    <location>
        <begin position="3856"/>
        <end position="3878"/>
    </location>
</feature>
<dbReference type="HOGENOM" id="CLU_224190_0_0_1"/>
<feature type="transmembrane region" description="Helical" evidence="2">
    <location>
        <begin position="199"/>
        <end position="218"/>
    </location>
</feature>
<feature type="transmembrane region" description="Helical" evidence="2">
    <location>
        <begin position="3033"/>
        <end position="3058"/>
    </location>
</feature>
<proteinExistence type="predicted"/>
<feature type="transmembrane region" description="Helical" evidence="2">
    <location>
        <begin position="32"/>
        <end position="60"/>
    </location>
</feature>
<dbReference type="Proteomes" id="UP000001548">
    <property type="component" value="Unassembled WGS sequence"/>
</dbReference>
<gene>
    <name evidence="3" type="ORF">GL50803_00112121</name>
</gene>
<feature type="transmembrane region" description="Helical" evidence="2">
    <location>
        <begin position="164"/>
        <end position="187"/>
    </location>
</feature>
<sequence length="3902" mass="444841">MPFSNIPSSWNSTFGSLLIELFSTASLKSTRWIIAFINTLSYFSTLRLVIPAYTLIVYSLDDARPFTKFQKLIYYAVSFLLQIPAVTVRNAILTLLIVFLAIIFPAIVILVIIKKNHGIVQHKYRLLVMWSICFTQICLAPYLLDQLFFYQAFTSFWKVVYLNMHILTLLIILCQEVFLNIFVLPMLQLNTEFLPTYPLADIAYGFTFILIHLLRSIAEPYPQLSAFLLAFIMGCHLTLAASSPTLIGNTGLDLYFVGLITFIGSLAAIPTLLFCFPFANYELALGVSTGLIFVVVAISVITFYIRLNIRLLKVFHEMKLISRVTLYLPYLYHNIFLRIRGLPNTTANLASVKIIQRLLGVHGFTFSHHSPTYNYKYTEKIFTKFRDTFLDTNILYSRDLIESRLDLAEGMSLLQEPRTASALVTSANLTPNITANRSSPLASDITATTLDDERWTMSRGPGYGALGEMTYDPDANLIESPYLHTFTFNKRSSISLSSHDNTANSESEAASFHQRVEFTTIPGDFLMHHVLKNMYMSKVPRIFLPNYLSISELDVQGYLDSVRSFGISTTYLPTAAAYILTCLSSIKSTSDLIETFSRKGMALSKLTIRGSVYQNIIDMMVINKLQQYVMSLLQFSWLRDYTSNYTKIVLCTYMLNTISYSEDTSCLGTTSGGPGDSVLDEVSSMPLDTDEVEIDGGANEGKGLTNNVSSQDINGNVNIDALKGVAEDFKGPDSVHQFFQNRVIQKLREFIEDTLFVNNITDEANIRTDLHLPALRRTDLEFSDNHLFLLYSFSTAMFALVYSNSSYYRNFFSYHMPDILRDTEMPTSGHDQACVDQENPVDSELFSNGSTTSDSNESYFEQAKSPPPAASTVLTHSLRNPKSVKKMMHIIYMRILRGSLGTMSSAALPWIRMCAFYKHCYEGLLTNRESLLNFGRSSLHRSSSSNHITDVLLLQLNYQLERIIFSMFLVHVFLFEIFKRTIFMIKNRPHFCKQGSHYIQYLTAYHRLLDCYQLLNTVDIAPRTNYFALFINKLVKRRLEMQCRVQLIKLSDVITKNEVYGVLKAIEELETKASCQVHPNAKIPDQPSPFGSEPRSGFAADRSASTGAGAASKDFPNSRSISRSGGSGKDDTDFLPPELDYFSMHKEFQRKSKDVQNWFQAYEVVLSQLTQIYMGPELFTTPENLAYLIAQQFKLFSLLYEVSQLYYQFILFLISNFELEGVKEFQIFCRTNFYEFLDSMMEGGATRLSESPTHVKVATQWKPGSDGEEEAPSCGDDDPTRQYGYAFLEENLRQLKMKDHIVTSTNSMSDPSAFSKLTNGLCFRKGMKILSRESPRLKVLYAELNSLHHFISPSQNHTICGRMLFKQASGFYKQAIEHLFKIKMYAFMISSHLRLSKHKANPVISSMFSTISHMYTDFDSVKVMRFLKIELNAYQAALKHCLKLYLTLFQEELDNPTILVLLETLRYEFHLESLSFYLPLVNFKASMNSIKHRDFHNRTALENIYTYLLSFYSTDNIFDIYGPISKYNCSRVTPEYLSTLVHRIDYNSYFYNMLPYSWRKKHLIQYEQACALQVLGAGYFTSEQFATSTAPPNSKAQNIHLSTLLLDYIMSDLNRRPFIEKKNATRDLIINSLHFKDRAQSDMSNSVTAQNGTPLTPSFTTVAEAFRNTNARHIMHLIKRNGPDLDHYVGVLRNSAESLTSACHLCRESLLGRCSIHKRIAVLMLKGNGTYAQLFDILKGKDHHRYPLTIHDFLFSDSATASLNVYVNMPRAEPKRPNKRPGSSLDALRNTANLELTSENYGIRPNRHVPLSKSTEQLACERAEVATRLFDDSLFQVISISSKTNRIQRSQLRFIRICSDLAKTATKLLTTVKTKHEFNFYFEKIVATFSGFRNSKCVSQIVCKLVLLSSNTGTIGMSVKTALCTIYQAINDVSSRIYPCYFPIRFIRGPPALTPQLLPSAPGDVEDDALAETHTGKTRNNDVKPIGVFKGIDREVEFNLIQRMRQEYAELGHFIAVFALVVILLILFFFTWYLALVKQLSRYVPILNLMGQLMALSYYRGLYSSVSALPNYVLPVSADDPVMEALFSVLKHDTKQNAQFDNIWFQPENNSVSYAFKKLDTRFYNRDYLLSIIGDQYQKYIAKLMMTLLNTTAATPSSPSPFTEFSTGAGQPNLILDGLTHSSLVTIKNAYVKLLLFMKLYLSHILSTLTIVFAVLFQLYIPVSHELEHIIDLSLAACPAYNVSPEFANVYSGVRDMNLTPKAYISDPILLLSCPSLRYDPEGRYLTFAAHPFSEIAYSMQPRTLENTFLINIVDYSLLESYVDTTQEDMEKRLDSRQYFRQFFHLDMPVFVSWSPISDILINFGSGIIYALSGLYKKLNITYYQDTEQNTYSLLNTITDSDGKSIFAKFVNELNCYQTEMHFQSVSDKGLYKDTLEQAQQSFLLNKLQYMYYSSLLDQDTVPSSITNKLTYEQKIGDILLSFFPGINTFTFYQTPLTSRDVDDYLTLSLHSMEEQVIGFNPSLVVIPLLAQIVCVLFACVYTTRLLYWLFRKNNSLRCILSNYLMDVIDNYGIGGLYDLDTNPVYKKNNVLANHATMLFTMKQLLNGTNISHSSSNVSNDYARMQIQSELIPPATSAATQLSNLSPCCSQTSQSILSVESEPLSQRVNLNIDDAMTDTVSFKLGAFSEDISACLQNEWRDFNEQTQDVANCSRCKTVVWKQQWGWRFLIGILFFIFWISLAFLDDMRYINQRAYYNDKLRQNSYSYDLANVYALLLQRSSKAMSYSFFGTPTTVSDWAELNTGIQFQIEAMMTLYPESSSIILKLAEYNMELLNSELRSMGYTLAFMCPDGGFYNDLIQRATTEHYFDQAFGELFTLYGKDYIAESLAIKFTNKPPEDQWHKTLVSDAITDYFGNNNMSSYLSFNPEFSSCAAVFDSLQPPNSYAYKVIAEAIQMRIAMANIFCQKTVQSNTALGFIYTDCPKKFDKINKQTIFQYMSALEYLTPIFDHYAAINKLTYEKASQVTIIKADRLLTVTVLCVMLSSMICCDIFLTLLLLRRVFHSFTLPQYIFGSISVLRWILEFVVLAFLIIDIRSLKNLTYTRAEPDIVMFMDTMQLYQNLLGDINTLTLLNLTMSNRSQTRTRFVEFHSVLLNLNLSMPLFATEDIKIMPHTGVYTNIIADEGVQALLHTIASSAQGNPTHVEKLLELVHYNSSHSLTLCSMIYEYYYHVINSLLRSSVASSMLPSTESSLLYLPEADLRLNEMALGLHVHRLDDVKLALVYTYSSLSNTFDIYSAMIKGAVMNVADRISVNKEHEELYFIRTHGKKVIVTNASLASLAQMVEKKMRLTPPYVRIIAYTMAIIVLLLIAFFMQSGSLIYYDTLGTPDLIIEGKRYLKPAFIVILSKSNNVYRVVSITEIPDADLYQYIKLTTEMRELVRSEIQQRISYNPEKLITERPDFTAVLVYPDAGDMEIAVDYCRTGPELSLHTNSKKILQKYLYKHCNEIKIYPAFVRMLFPKHLCASCLDGLISEVVYLNDKGTSCSYHAIKHLQCSKAYLKHLPNAVQFLPTGFLHANTKHMYKCKHAIPLYRCHECVETVENVENLKSEQQQGWFETPGGNQIAPNRETEEKDPVDMRAVFEINKARSQSPFRCHLQAQKLKNVSQNFVASLKKLCNIFSTKPLIFQYSTSTLIVYASIFSLVIFTIVFIMAYSIIRLSAAEIDLQLYSMMAQFLYYFRRAIGSSFKHIVVLSQGQYGELTKDMLVHDINALSMLINVVSKKVEQTETKERIYGSIMESGPTFTQFIDCTYKIGNHVKASTSFYHDYITWLSSLGGALGKLQNFLLLLTDYNSGFSQQVTVISLWIVVAEVIILLTLRQILMWQLNKEVVKVGYIAKLIYK</sequence>
<feature type="transmembrane region" description="Helical" evidence="2">
    <location>
        <begin position="72"/>
        <end position="88"/>
    </location>
</feature>
<feature type="transmembrane region" description="Helical" evidence="2">
    <location>
        <begin position="2200"/>
        <end position="2221"/>
    </location>
</feature>
<dbReference type="RefSeq" id="XP_001704844.1">
    <property type="nucleotide sequence ID" value="XM_001704792.1"/>
</dbReference>
<feature type="transmembrane region" description="Helical" evidence="2">
    <location>
        <begin position="2529"/>
        <end position="2551"/>
    </location>
</feature>
<feature type="transmembrane region" description="Helical" evidence="2">
    <location>
        <begin position="3828"/>
        <end position="3850"/>
    </location>
</feature>
<reference evidence="3 4" key="1">
    <citation type="journal article" date="2007" name="Science">
        <title>Genomic minimalism in the early diverging intestinal parasite Giardia lamblia.</title>
        <authorList>
            <person name="Morrison H.G."/>
            <person name="McArthur A.G."/>
            <person name="Gillin F.D."/>
            <person name="Aley S.B."/>
            <person name="Adam R.D."/>
            <person name="Olsen G.J."/>
            <person name="Best A.A."/>
            <person name="Cande W.Z."/>
            <person name="Chen F."/>
            <person name="Cipriano M.J."/>
            <person name="Davids B.J."/>
            <person name="Dawson S.C."/>
            <person name="Elmendorf H.G."/>
            <person name="Hehl A.B."/>
            <person name="Holder M.E."/>
            <person name="Huse S.M."/>
            <person name="Kim U.U."/>
            <person name="Lasek-Nesselquist E."/>
            <person name="Manning G."/>
            <person name="Nigam A."/>
            <person name="Nixon J.E."/>
            <person name="Palm D."/>
            <person name="Passamaneck N.E."/>
            <person name="Prabhu A."/>
            <person name="Reich C.I."/>
            <person name="Reiner D.S."/>
            <person name="Samuelson J."/>
            <person name="Svard S.G."/>
            <person name="Sogin M.L."/>
        </authorList>
    </citation>
    <scope>NUCLEOTIDE SEQUENCE [LARGE SCALE GENOMIC DNA]</scope>
    <source>
        <strain evidence="3 4">WB C6</strain>
    </source>
</reference>
<organism evidence="3 4">
    <name type="scientific">Giardia intestinalis (strain ATCC 50803 / WB clone C6)</name>
    <name type="common">Giardia lamblia</name>
    <dbReference type="NCBI Taxonomy" id="184922"/>
    <lineage>
        <taxon>Eukaryota</taxon>
        <taxon>Metamonada</taxon>
        <taxon>Diplomonadida</taxon>
        <taxon>Hexamitidae</taxon>
        <taxon>Giardiinae</taxon>
        <taxon>Giardia</taxon>
    </lineage>
</organism>
<dbReference type="GeneID" id="5697720"/>
<feature type="transmembrane region" description="Helical" evidence="2">
    <location>
        <begin position="94"/>
        <end position="113"/>
    </location>
</feature>
<evidence type="ECO:0000256" key="2">
    <source>
        <dbReference type="SAM" id="Phobius"/>
    </source>
</evidence>
<evidence type="ECO:0000313" key="3">
    <source>
        <dbReference type="EMBL" id="KAE8301275.1"/>
    </source>
</evidence>
<name>A8BTT7_GIAIC</name>
<evidence type="ECO:0000313" key="4">
    <source>
        <dbReference type="Proteomes" id="UP000001548"/>
    </source>
</evidence>
<keyword evidence="2" id="KW-1133">Transmembrane helix</keyword>
<feature type="transmembrane region" description="Helical" evidence="2">
    <location>
        <begin position="254"/>
        <end position="279"/>
    </location>
</feature>
<feature type="region of interest" description="Disordered" evidence="1">
    <location>
        <begin position="845"/>
        <end position="873"/>
    </location>
</feature>
<feature type="transmembrane region" description="Helical" evidence="2">
    <location>
        <begin position="2011"/>
        <end position="2034"/>
    </location>
</feature>
<feature type="transmembrane region" description="Helical" evidence="2">
    <location>
        <begin position="3694"/>
        <end position="3717"/>
    </location>
</feature>
<feature type="transmembrane region" description="Helical" evidence="2">
    <location>
        <begin position="3070"/>
        <end position="3092"/>
    </location>
</feature>
<feature type="transmembrane region" description="Helical" evidence="2">
    <location>
        <begin position="125"/>
        <end position="144"/>
    </location>
</feature>
<dbReference type="EMBL" id="AACB03000005">
    <property type="protein sequence ID" value="KAE8301275.1"/>
    <property type="molecule type" value="Genomic_DNA"/>
</dbReference>
<protein>
    <submittedName>
        <fullName evidence="3">Uncharacterized protein</fullName>
    </submittedName>
</protein>
<evidence type="ECO:0000256" key="1">
    <source>
        <dbReference type="SAM" id="MobiDB-lite"/>
    </source>
</evidence>
<dbReference type="VEuPathDB" id="GiardiaDB:GL50803_112121"/>
<dbReference type="OMA" id="MFSTISH"/>
<comment type="caution">
    <text evidence="3">The sequence shown here is derived from an EMBL/GenBank/DDBJ whole genome shotgun (WGS) entry which is preliminary data.</text>
</comment>
<keyword evidence="2" id="KW-0472">Membrane</keyword>
<keyword evidence="4" id="KW-1185">Reference proteome</keyword>
<keyword evidence="2" id="KW-0812">Transmembrane</keyword>
<feature type="compositionally biased region" description="Polar residues" evidence="1">
    <location>
        <begin position="845"/>
        <end position="859"/>
    </location>
</feature>
<accession>A8BTT7</accession>
<feature type="region of interest" description="Disordered" evidence="1">
    <location>
        <begin position="1077"/>
        <end position="1133"/>
    </location>
</feature>
<feature type="transmembrane region" description="Helical" evidence="2">
    <location>
        <begin position="285"/>
        <end position="305"/>
    </location>
</feature>
<feature type="transmembrane region" description="Helical" evidence="2">
    <location>
        <begin position="3353"/>
        <end position="3374"/>
    </location>
</feature>